<reference evidence="2" key="1">
    <citation type="journal article" date="2020" name="Stud. Mycol.">
        <title>101 Dothideomycetes genomes: a test case for predicting lifestyles and emergence of pathogens.</title>
        <authorList>
            <person name="Haridas S."/>
            <person name="Albert R."/>
            <person name="Binder M."/>
            <person name="Bloem J."/>
            <person name="Labutti K."/>
            <person name="Salamov A."/>
            <person name="Andreopoulos B."/>
            <person name="Baker S."/>
            <person name="Barry K."/>
            <person name="Bills G."/>
            <person name="Bluhm B."/>
            <person name="Cannon C."/>
            <person name="Castanera R."/>
            <person name="Culley D."/>
            <person name="Daum C."/>
            <person name="Ezra D."/>
            <person name="Gonzalez J."/>
            <person name="Henrissat B."/>
            <person name="Kuo A."/>
            <person name="Liang C."/>
            <person name="Lipzen A."/>
            <person name="Lutzoni F."/>
            <person name="Magnuson J."/>
            <person name="Mondo S."/>
            <person name="Nolan M."/>
            <person name="Ohm R."/>
            <person name="Pangilinan J."/>
            <person name="Park H.-J."/>
            <person name="Ramirez L."/>
            <person name="Alfaro M."/>
            <person name="Sun H."/>
            <person name="Tritt A."/>
            <person name="Yoshinaga Y."/>
            <person name="Zwiers L.-H."/>
            <person name="Turgeon B."/>
            <person name="Goodwin S."/>
            <person name="Spatafora J."/>
            <person name="Crous P."/>
            <person name="Grigoriev I."/>
        </authorList>
    </citation>
    <scope>NUCLEOTIDE SEQUENCE</scope>
    <source>
        <strain evidence="2">CBS 473.64</strain>
    </source>
</reference>
<proteinExistence type="predicted"/>
<dbReference type="AlphaFoldDB" id="A0A6A6S5W3"/>
<evidence type="ECO:0000256" key="1">
    <source>
        <dbReference type="SAM" id="Phobius"/>
    </source>
</evidence>
<feature type="transmembrane region" description="Helical" evidence="1">
    <location>
        <begin position="29"/>
        <end position="47"/>
    </location>
</feature>
<feature type="transmembrane region" description="Helical" evidence="1">
    <location>
        <begin position="7"/>
        <end position="23"/>
    </location>
</feature>
<dbReference type="PANTHER" id="PTHR39470:SF1">
    <property type="entry name" value="CHORISMATE SYNTHASE PROTEIN"/>
    <property type="match status" value="1"/>
</dbReference>
<protein>
    <submittedName>
        <fullName evidence="2">Uncharacterized protein</fullName>
    </submittedName>
</protein>
<organism evidence="2 3">
    <name type="scientific">Massarina eburnea CBS 473.64</name>
    <dbReference type="NCBI Taxonomy" id="1395130"/>
    <lineage>
        <taxon>Eukaryota</taxon>
        <taxon>Fungi</taxon>
        <taxon>Dikarya</taxon>
        <taxon>Ascomycota</taxon>
        <taxon>Pezizomycotina</taxon>
        <taxon>Dothideomycetes</taxon>
        <taxon>Pleosporomycetidae</taxon>
        <taxon>Pleosporales</taxon>
        <taxon>Massarineae</taxon>
        <taxon>Massarinaceae</taxon>
        <taxon>Massarina</taxon>
    </lineage>
</organism>
<dbReference type="PANTHER" id="PTHR39470">
    <property type="entry name" value="CHROMOSOME 10, WHOLE GENOME SHOTGUN SEQUENCE"/>
    <property type="match status" value="1"/>
</dbReference>
<accession>A0A6A6S5W3</accession>
<keyword evidence="1" id="KW-1133">Transmembrane helix</keyword>
<gene>
    <name evidence="2" type="ORF">P280DRAFT_467813</name>
</gene>
<evidence type="ECO:0000313" key="3">
    <source>
        <dbReference type="Proteomes" id="UP000799753"/>
    </source>
</evidence>
<dbReference type="Proteomes" id="UP000799753">
    <property type="component" value="Unassembled WGS sequence"/>
</dbReference>
<dbReference type="EMBL" id="MU006781">
    <property type="protein sequence ID" value="KAF2642461.1"/>
    <property type="molecule type" value="Genomic_DNA"/>
</dbReference>
<keyword evidence="3" id="KW-1185">Reference proteome</keyword>
<feature type="transmembrane region" description="Helical" evidence="1">
    <location>
        <begin position="198"/>
        <end position="217"/>
    </location>
</feature>
<keyword evidence="1" id="KW-0472">Membrane</keyword>
<dbReference type="OrthoDB" id="4218123at2759"/>
<name>A0A6A6S5W3_9PLEO</name>
<feature type="transmembrane region" description="Helical" evidence="1">
    <location>
        <begin position="243"/>
        <end position="262"/>
    </location>
</feature>
<evidence type="ECO:0000313" key="2">
    <source>
        <dbReference type="EMBL" id="KAF2642461.1"/>
    </source>
</evidence>
<sequence length="374" mass="41962">MITWQNLALLVFSYIIVPRLTFLPSQIHTLLIIIGPFVFPKVLQLFSTSRAVSQSVPVRPAPKKIQRALNLLFASVATWLVLSLPHLAPENVFMKTGSRLQIEANTLFARLGSLRELGEADEKLRERFTTLGTNKLLYLAFGPDTLLNCIWCTASDGSSDQRNYFTYGLPQLLMPHIAHLVVLGLATSSLVGPEGSRFRIHATIAGLVLMVSEAWYLGTYDITMNKRARALQDIDFVHWRLRIYRYISFAVVDGVLGAILWLTSTNRWLARPPSLAHRLEATTRVAQETVNKLRALGLVNNSVYRDPTLRRVREDYWHTEGQVMSETVQDEEVVKHINNALGKMDMKGLEGRVGEVADEIVAAIDGLRGNQVGM</sequence>
<keyword evidence="1" id="KW-0812">Transmembrane</keyword>
<feature type="transmembrane region" description="Helical" evidence="1">
    <location>
        <begin position="68"/>
        <end position="88"/>
    </location>
</feature>